<sequence>MPPKPASYSLYILIAVLAVVISAALLVALFSGTPTPKIKAPMDMNKARELLYSRIKRSMNPGADPCVDFYNYVCGNFESAYPGATDIIDAMKKELFLGWADEITPDQSQQSIVDKIVRALQICQEGGEKDENHWSDLTSYIAQFGLGVDVQGTHNRSLLDVLVQMALMHHLPVTMIVQPKLNLKDTRRLILHVSYGGPIIGNWLQIPASQICDRALYGSVVDLPGFVLAAVEKFQGVNEGFVKDVKEVDFKVRTWVQGLSSEYPAYKTIAQMSFHTPQISASMWGERFAHYLPLTLKPNETVYVRKVEGLVLTNNLVNEYRSNPKVGLHWVTAVVEYYLFAAAMKDTKEHDVKCRGYIQYMAPFALNAIYFQRHLDTTQVELGKHMYRQFRCSIRQFFKWMMPEPTAYAQDRFQLTRLVLGVPDNLNSMLGLETQFHYVPQFKEPFLTSFLSALKMRAEEDLFNFQMTRYQGSMAVDRWRLLYNLEAVETEEMSSFSTFSPAFVPYSMVVFLPSMLMLPPFMDTESVAFSYAGTGRLMAQTAMHAFDKDQIEKSHEGNREPWGYGQGRGFYERLLCLERAFEKRIPNVAYGRKTLSENVPDIAALELVLAALRSDSCYVPDRQSPVEKLTEKQLFFVAYCHGFCASKQHIQDYKAGEGKGPARSDHRCNVTMYCERRPLALLVRCRSRTDGHGGKCAGLACGGEGGGRPQMPRSDGRVASRSFVSGDQPTSEPLRRAVNSSCSSTAWTVIVASCVIIVLCVYLLGLSPKGGARSGTFHFDHRRSSMYSKMWNSMNITVNPCSNFYEYACGNFEQVYPNSEDTFDWVEKTVVDPTRRWLRESHVDSEQPRSTDKIHAAIKLCYEVRSQRRDDLQHAKDVLKEMGLRVYGPDEVLNVSLVDVLVTLSLRKHLPVTIVIQPRASLLNPSSIQLFVDYVNPALTTWYTEYSSEDLPIVEELGGTHFAADVQEVNARFRVWTAQVRDRNPDHMICVEMAEHTPHISVYEWTDMISKHLTYGLQPWELIYVQRYPGLQLTDKLVDEYRNNTRPAMNWITMVIHYYLMWASSYRLQRMSVWSNSKCTEYLWTVAPFALQALYAQEHVSVNQVEVAKHMFRQMSYAFRHKFKWMTNSSRKEALERFHSLIPIIGVPDDFYSPLRMDKHYSYLPKFKAPFVVSILLALEAKANFELFNFMVTRFGKWADASRWKSPFVLEAAETRGLYISANAFYLSYYMGIFIPSPIMEMPFMDEDMAVISYAGLGHSIAHEAMHAYDMGHIDERINGMKGAWGYQVNGGFSQRVDCITRLYDGLVVEPRKNYTRSTLYENMADIAGMELTLAAMQNDSCYRPDVRPGLVRNTTQQQLFFIAYCHQYCSSDASLKAYKISGHPRNDHRCNIVLSVTPEFREAFRCPVPETEQCHYLT</sequence>
<dbReference type="EMBL" id="JABSTQ010010328">
    <property type="protein sequence ID" value="KAG0421709.1"/>
    <property type="molecule type" value="Genomic_DNA"/>
</dbReference>
<reference evidence="1 2" key="1">
    <citation type="journal article" date="2020" name="Cell">
        <title>Large-Scale Comparative Analyses of Tick Genomes Elucidate Their Genetic Diversity and Vector Capacities.</title>
        <authorList>
            <consortium name="Tick Genome and Microbiome Consortium (TIGMIC)"/>
            <person name="Jia N."/>
            <person name="Wang J."/>
            <person name="Shi W."/>
            <person name="Du L."/>
            <person name="Sun Y."/>
            <person name="Zhan W."/>
            <person name="Jiang J.F."/>
            <person name="Wang Q."/>
            <person name="Zhang B."/>
            <person name="Ji P."/>
            <person name="Bell-Sakyi L."/>
            <person name="Cui X.M."/>
            <person name="Yuan T.T."/>
            <person name="Jiang B.G."/>
            <person name="Yang W.F."/>
            <person name="Lam T.T."/>
            <person name="Chang Q.C."/>
            <person name="Ding S.J."/>
            <person name="Wang X.J."/>
            <person name="Zhu J.G."/>
            <person name="Ruan X.D."/>
            <person name="Zhao L."/>
            <person name="Wei J.T."/>
            <person name="Ye R.Z."/>
            <person name="Que T.C."/>
            <person name="Du C.H."/>
            <person name="Zhou Y.H."/>
            <person name="Cheng J.X."/>
            <person name="Dai P.F."/>
            <person name="Guo W.B."/>
            <person name="Han X.H."/>
            <person name="Huang E.J."/>
            <person name="Li L.F."/>
            <person name="Wei W."/>
            <person name="Gao Y.C."/>
            <person name="Liu J.Z."/>
            <person name="Shao H.Z."/>
            <person name="Wang X."/>
            <person name="Wang C.C."/>
            <person name="Yang T.C."/>
            <person name="Huo Q.B."/>
            <person name="Li W."/>
            <person name="Chen H.Y."/>
            <person name="Chen S.E."/>
            <person name="Zhou L.G."/>
            <person name="Ni X.B."/>
            <person name="Tian J.H."/>
            <person name="Sheng Y."/>
            <person name="Liu T."/>
            <person name="Pan Y.S."/>
            <person name="Xia L.Y."/>
            <person name="Li J."/>
            <person name="Zhao F."/>
            <person name="Cao W.C."/>
        </authorList>
    </citation>
    <scope>NUCLEOTIDE SEQUENCE [LARGE SCALE GENOMIC DNA]</scope>
    <source>
        <strain evidence="1">Iper-2018</strain>
    </source>
</reference>
<organism evidence="1 2">
    <name type="scientific">Ixodes persulcatus</name>
    <name type="common">Taiga tick</name>
    <dbReference type="NCBI Taxonomy" id="34615"/>
    <lineage>
        <taxon>Eukaryota</taxon>
        <taxon>Metazoa</taxon>
        <taxon>Ecdysozoa</taxon>
        <taxon>Arthropoda</taxon>
        <taxon>Chelicerata</taxon>
        <taxon>Arachnida</taxon>
        <taxon>Acari</taxon>
        <taxon>Parasitiformes</taxon>
        <taxon>Ixodida</taxon>
        <taxon>Ixodoidea</taxon>
        <taxon>Ixodidae</taxon>
        <taxon>Ixodinae</taxon>
        <taxon>Ixodes</taxon>
    </lineage>
</organism>
<protein>
    <submittedName>
        <fullName evidence="1">Uncharacterized protein</fullName>
    </submittedName>
</protein>
<name>A0AC60PMY4_IXOPE</name>
<evidence type="ECO:0000313" key="1">
    <source>
        <dbReference type="EMBL" id="KAG0421709.1"/>
    </source>
</evidence>
<dbReference type="Proteomes" id="UP000805193">
    <property type="component" value="Unassembled WGS sequence"/>
</dbReference>
<proteinExistence type="predicted"/>
<accession>A0AC60PMY4</accession>
<keyword evidence="2" id="KW-1185">Reference proteome</keyword>
<evidence type="ECO:0000313" key="2">
    <source>
        <dbReference type="Proteomes" id="UP000805193"/>
    </source>
</evidence>
<gene>
    <name evidence="1" type="ORF">HPB47_002419</name>
</gene>
<comment type="caution">
    <text evidence="1">The sequence shown here is derived from an EMBL/GenBank/DDBJ whole genome shotgun (WGS) entry which is preliminary data.</text>
</comment>